<organism evidence="2 3">
    <name type="scientific">Haemaphysalis longicornis</name>
    <name type="common">Bush tick</name>
    <dbReference type="NCBI Taxonomy" id="44386"/>
    <lineage>
        <taxon>Eukaryota</taxon>
        <taxon>Metazoa</taxon>
        <taxon>Ecdysozoa</taxon>
        <taxon>Arthropoda</taxon>
        <taxon>Chelicerata</taxon>
        <taxon>Arachnida</taxon>
        <taxon>Acari</taxon>
        <taxon>Parasitiformes</taxon>
        <taxon>Ixodida</taxon>
        <taxon>Ixodoidea</taxon>
        <taxon>Ixodidae</taxon>
        <taxon>Haemaphysalinae</taxon>
        <taxon>Haemaphysalis</taxon>
    </lineage>
</organism>
<feature type="region of interest" description="Disordered" evidence="1">
    <location>
        <begin position="107"/>
        <end position="147"/>
    </location>
</feature>
<feature type="compositionally biased region" description="Polar residues" evidence="1">
    <location>
        <begin position="107"/>
        <end position="145"/>
    </location>
</feature>
<gene>
    <name evidence="2" type="ORF">HPB48_011899</name>
</gene>
<keyword evidence="3" id="KW-1185">Reference proteome</keyword>
<reference evidence="2 3" key="1">
    <citation type="journal article" date="2020" name="Cell">
        <title>Large-Scale Comparative Analyses of Tick Genomes Elucidate Their Genetic Diversity and Vector Capacities.</title>
        <authorList>
            <consortium name="Tick Genome and Microbiome Consortium (TIGMIC)"/>
            <person name="Jia N."/>
            <person name="Wang J."/>
            <person name="Shi W."/>
            <person name="Du L."/>
            <person name="Sun Y."/>
            <person name="Zhan W."/>
            <person name="Jiang J.F."/>
            <person name="Wang Q."/>
            <person name="Zhang B."/>
            <person name="Ji P."/>
            <person name="Bell-Sakyi L."/>
            <person name="Cui X.M."/>
            <person name="Yuan T.T."/>
            <person name="Jiang B.G."/>
            <person name="Yang W.F."/>
            <person name="Lam T.T."/>
            <person name="Chang Q.C."/>
            <person name="Ding S.J."/>
            <person name="Wang X.J."/>
            <person name="Zhu J.G."/>
            <person name="Ruan X.D."/>
            <person name="Zhao L."/>
            <person name="Wei J.T."/>
            <person name="Ye R.Z."/>
            <person name="Que T.C."/>
            <person name="Du C.H."/>
            <person name="Zhou Y.H."/>
            <person name="Cheng J.X."/>
            <person name="Dai P.F."/>
            <person name="Guo W.B."/>
            <person name="Han X.H."/>
            <person name="Huang E.J."/>
            <person name="Li L.F."/>
            <person name="Wei W."/>
            <person name="Gao Y.C."/>
            <person name="Liu J.Z."/>
            <person name="Shao H.Z."/>
            <person name="Wang X."/>
            <person name="Wang C.C."/>
            <person name="Yang T.C."/>
            <person name="Huo Q.B."/>
            <person name="Li W."/>
            <person name="Chen H.Y."/>
            <person name="Chen S.E."/>
            <person name="Zhou L.G."/>
            <person name="Ni X.B."/>
            <person name="Tian J.H."/>
            <person name="Sheng Y."/>
            <person name="Liu T."/>
            <person name="Pan Y.S."/>
            <person name="Xia L.Y."/>
            <person name="Li J."/>
            <person name="Zhao F."/>
            <person name="Cao W.C."/>
        </authorList>
    </citation>
    <scope>NUCLEOTIDE SEQUENCE [LARGE SCALE GENOMIC DNA]</scope>
    <source>
        <strain evidence="2">HaeL-2018</strain>
    </source>
</reference>
<evidence type="ECO:0000313" key="2">
    <source>
        <dbReference type="EMBL" id="KAH9363133.1"/>
    </source>
</evidence>
<dbReference type="EMBL" id="JABSTR010000001">
    <property type="protein sequence ID" value="KAH9363133.1"/>
    <property type="molecule type" value="Genomic_DNA"/>
</dbReference>
<comment type="caution">
    <text evidence="2">The sequence shown here is derived from an EMBL/GenBank/DDBJ whole genome shotgun (WGS) entry which is preliminary data.</text>
</comment>
<dbReference type="VEuPathDB" id="VectorBase:HLOH_048343"/>
<accession>A0A9J6FJD1</accession>
<feature type="region of interest" description="Disordered" evidence="1">
    <location>
        <begin position="1"/>
        <end position="31"/>
    </location>
</feature>
<feature type="compositionally biased region" description="Low complexity" evidence="1">
    <location>
        <begin position="1"/>
        <end position="16"/>
    </location>
</feature>
<dbReference type="Proteomes" id="UP000821853">
    <property type="component" value="Chromosome 1"/>
</dbReference>
<dbReference type="AlphaFoldDB" id="A0A9J6FJD1"/>
<sequence>MRQQQNRFQNRYQNGNRQRRLTDPDDSPLPVASKASEVHYLSQDSTPLESAVSYEDDPIIAELQQERQKAEIQFAEEMAALQKRILILKRNHEKRMNDIKKHVITHRQNLSIKQASNRPQANNSFKKQRTTSPASSRHQANTAPNEPQFWVNLQAPSHQNILAMLEEHTKEAATLRVERHQDMQPFQQCMQQIAQQLTETQKTLQRIAMQLEVTTGHNLATTAHGFV</sequence>
<protein>
    <submittedName>
        <fullName evidence="2">Uncharacterized protein</fullName>
    </submittedName>
</protein>
<proteinExistence type="predicted"/>
<evidence type="ECO:0000256" key="1">
    <source>
        <dbReference type="SAM" id="MobiDB-lite"/>
    </source>
</evidence>
<evidence type="ECO:0000313" key="3">
    <source>
        <dbReference type="Proteomes" id="UP000821853"/>
    </source>
</evidence>
<name>A0A9J6FJD1_HAELO</name>